<feature type="domain" description="Nephrocystin 3-like N-terminal" evidence="2">
    <location>
        <begin position="234"/>
        <end position="396"/>
    </location>
</feature>
<evidence type="ECO:0000259" key="2">
    <source>
        <dbReference type="Pfam" id="PF24883"/>
    </source>
</evidence>
<dbReference type="PANTHER" id="PTHR10039:SF17">
    <property type="entry name" value="FUNGAL STAND N-TERMINAL GOODBYE DOMAIN-CONTAINING PROTEIN-RELATED"/>
    <property type="match status" value="1"/>
</dbReference>
<organism evidence="3 4">
    <name type="scientific">Amanita muscaria (strain Koide BX008)</name>
    <dbReference type="NCBI Taxonomy" id="946122"/>
    <lineage>
        <taxon>Eukaryota</taxon>
        <taxon>Fungi</taxon>
        <taxon>Dikarya</taxon>
        <taxon>Basidiomycota</taxon>
        <taxon>Agaricomycotina</taxon>
        <taxon>Agaricomycetes</taxon>
        <taxon>Agaricomycetidae</taxon>
        <taxon>Agaricales</taxon>
        <taxon>Pluteineae</taxon>
        <taxon>Amanitaceae</taxon>
        <taxon>Amanita</taxon>
    </lineage>
</organism>
<dbReference type="InParanoid" id="A0A0C2W664"/>
<keyword evidence="1" id="KW-0677">Repeat</keyword>
<dbReference type="OrthoDB" id="448455at2759"/>
<dbReference type="PANTHER" id="PTHR10039">
    <property type="entry name" value="AMELOGENIN"/>
    <property type="match status" value="1"/>
</dbReference>
<evidence type="ECO:0000256" key="1">
    <source>
        <dbReference type="ARBA" id="ARBA00022737"/>
    </source>
</evidence>
<proteinExistence type="predicted"/>
<dbReference type="SUPFAM" id="SSF56112">
    <property type="entry name" value="Protein kinase-like (PK-like)"/>
    <property type="match status" value="1"/>
</dbReference>
<dbReference type="InterPro" id="IPR056884">
    <property type="entry name" value="NPHP3-like_N"/>
</dbReference>
<evidence type="ECO:0000313" key="3">
    <source>
        <dbReference type="EMBL" id="KIL56627.1"/>
    </source>
</evidence>
<dbReference type="HOGENOM" id="CLU_000288_6_10_1"/>
<accession>A0A0C2W664</accession>
<dbReference type="Pfam" id="PF24883">
    <property type="entry name" value="NPHP3_N"/>
    <property type="match status" value="1"/>
</dbReference>
<dbReference type="InterPro" id="IPR027417">
    <property type="entry name" value="P-loop_NTPase"/>
</dbReference>
<dbReference type="Proteomes" id="UP000054549">
    <property type="component" value="Unassembled WGS sequence"/>
</dbReference>
<dbReference type="STRING" id="946122.A0A0C2W664"/>
<gene>
    <name evidence="3" type="ORF">M378DRAFT_455424</name>
</gene>
<dbReference type="AlphaFoldDB" id="A0A0C2W664"/>
<protein>
    <recommendedName>
        <fullName evidence="2">Nephrocystin 3-like N-terminal domain-containing protein</fullName>
    </recommendedName>
</protein>
<keyword evidence="4" id="KW-1185">Reference proteome</keyword>
<sequence length="980" mass="110069">MPYTKERAISTASLLLNMIRFFQQLGCYIDIPLIPSNNILTAEDWRVFVSGQERLDSNTNTHGSHSFRNGAKHSTLASRAVIPQDSSADIVKSQSPPCNSRAGVEQNIGATLQDALHFSTSGNTHTVSVDQENVTDSRGMEHIDPGFHSDWSTTRAAMFEKAHNFSIENAPITNIGHQHNHQHVNINHQHVNTHGNRGLANLKAFISFDALHDSSAQDPERCCHPGTRKKVLHKMCTWMDDPNASEHILWVHGPAGVGKSAIAQTMSNLYDRHKVGATFFFVRSDPIRNDGNRLCPTLAWQLALSVPIVQDLIASSLEEYPDLPTKAIEIQFNKLIAQPFLTISGGESAAPTSSRVIIIDGLDECSDVKLQERILKIIGNAVADTRFSLRFVISSRSEANIQDFFDQFQSATLQIDLANVDDAFRDIETYLISEFARIAVEQNLDPKTWPAPAIIDILVSKSSGQFVYASTVMKYVGDKYESAAAQLDVILGLKPSTGKSPFSELDALYTEILKRQPNQNFLKEFLPVLVARSMLSGVKDLHEDDAMLLGLEETQLHRKLRGMCSILKFEPFLDVHHKSFLDFLDDSSRSGEYHVSKDFANRRYMQRITDVLVKAASKAMEQADTHGSDHFRPRFATIIQKFPLKTELPLNDLEETLQPLLAIQEKLLQLPNMSRPWKPRACEKCWTFYIIDDLPLHMACLRRTSQLQEPKYVGIRPLTAMEEKQDIPQFDLDTCLSLLLADLQSVKSQLSLNVDAIGLVRALIRFDPIETAMKVRSMTDAQNLLELIFCLNKKECFTSWFGAAAHNATRLALAIYGRVPLLPRSLFLNNADLDIDQKTYQGKAVEICVDKVSVSRDCVSAFMWGNLSHASILQCLGISFQSRTVMVSPSPENEMLSKWRRSTNPSVSKIQAILFEVAKAIQCIHSLGIAFGYSFDADDIYLDSDHHVKFRLPHFRPNMCKGRFDYDGYGWNYTLEGSLH</sequence>
<dbReference type="InterPro" id="IPR011009">
    <property type="entry name" value="Kinase-like_dom_sf"/>
</dbReference>
<name>A0A0C2W664_AMAMK</name>
<dbReference type="SUPFAM" id="SSF52540">
    <property type="entry name" value="P-loop containing nucleoside triphosphate hydrolases"/>
    <property type="match status" value="1"/>
</dbReference>
<evidence type="ECO:0000313" key="4">
    <source>
        <dbReference type="Proteomes" id="UP000054549"/>
    </source>
</evidence>
<dbReference type="EMBL" id="KN818410">
    <property type="protein sequence ID" value="KIL56627.1"/>
    <property type="molecule type" value="Genomic_DNA"/>
</dbReference>
<dbReference type="Gene3D" id="3.40.50.300">
    <property type="entry name" value="P-loop containing nucleotide triphosphate hydrolases"/>
    <property type="match status" value="1"/>
</dbReference>
<reference evidence="3 4" key="1">
    <citation type="submission" date="2014-04" db="EMBL/GenBank/DDBJ databases">
        <title>Evolutionary Origins and Diversification of the Mycorrhizal Mutualists.</title>
        <authorList>
            <consortium name="DOE Joint Genome Institute"/>
            <consortium name="Mycorrhizal Genomics Consortium"/>
            <person name="Kohler A."/>
            <person name="Kuo A."/>
            <person name="Nagy L.G."/>
            <person name="Floudas D."/>
            <person name="Copeland A."/>
            <person name="Barry K.W."/>
            <person name="Cichocki N."/>
            <person name="Veneault-Fourrey C."/>
            <person name="LaButti K."/>
            <person name="Lindquist E.A."/>
            <person name="Lipzen A."/>
            <person name="Lundell T."/>
            <person name="Morin E."/>
            <person name="Murat C."/>
            <person name="Riley R."/>
            <person name="Ohm R."/>
            <person name="Sun H."/>
            <person name="Tunlid A."/>
            <person name="Henrissat B."/>
            <person name="Grigoriev I.V."/>
            <person name="Hibbett D.S."/>
            <person name="Martin F."/>
        </authorList>
    </citation>
    <scope>NUCLEOTIDE SEQUENCE [LARGE SCALE GENOMIC DNA]</scope>
    <source>
        <strain evidence="3 4">Koide BX008</strain>
    </source>
</reference>